<dbReference type="InterPro" id="IPR006094">
    <property type="entry name" value="Oxid_FAD_bind_N"/>
</dbReference>
<evidence type="ECO:0000256" key="2">
    <source>
        <dbReference type="ARBA" id="ARBA00022630"/>
    </source>
</evidence>
<dbReference type="InterPro" id="IPR016169">
    <property type="entry name" value="FAD-bd_PCMH_sub2"/>
</dbReference>
<sequence length="505" mass="55251">MKFLSILYIKLLLILLSSINALPNIPPSGTNGIINSLGVIDKIKILTICNTIKTSISSGSNVYYPLDLDYPATISHYGISSTNLSVCSVVPCTANDVSIIMKIIGKNRVPFGIKSGGHTLNPGFSSTNGIQISMQCFNKVAYNSTTQTVDVGPGLIWDDVYQQLQPYNVSVTGGRLTGVGVGGFLLGGGYSWKSNQYGLAIDNILEYELVTPNGTIVIVNNQTYPDLYFGLKGGLNNFGIVTKFIMRALPQTQVYGGVLYYLEPQFGSLIDALINFSNNNKDPKAQLICSFGSILGVVFGNVYAFYDAPEVPDGIFNEFINIDPLGELKSQSYLSFVQELPVDGTDNMRGRFHTVSVPNITRGLAEQVKQLAIQYTAELLPKGCTFVYFQIEPFLPSYFGKSQGGAYPHSPSNPLFPMCLQFGWQLEIYDQDFIDAIKSVADSLLQAAIDDGQNIDSSKDYLYPNYALSDTPLSKMYGSNVDRLISTRQQVDPKNVMNLTGGFIF</sequence>
<keyword evidence="2" id="KW-0285">Flavoprotein</keyword>
<dbReference type="SUPFAM" id="SSF56176">
    <property type="entry name" value="FAD-binding/transporter-associated domain-like"/>
    <property type="match status" value="1"/>
</dbReference>
<evidence type="ECO:0000256" key="4">
    <source>
        <dbReference type="ARBA" id="ARBA00023002"/>
    </source>
</evidence>
<dbReference type="PROSITE" id="PS51387">
    <property type="entry name" value="FAD_PCMH"/>
    <property type="match status" value="1"/>
</dbReference>
<keyword evidence="4" id="KW-0560">Oxidoreductase</keyword>
<evidence type="ECO:0000313" key="9">
    <source>
        <dbReference type="Proteomes" id="UP000663891"/>
    </source>
</evidence>
<feature type="domain" description="FAD-binding PCMH-type" evidence="6">
    <location>
        <begin position="79"/>
        <end position="251"/>
    </location>
</feature>
<dbReference type="PANTHER" id="PTHR42973">
    <property type="entry name" value="BINDING OXIDOREDUCTASE, PUTATIVE (AFU_ORTHOLOGUE AFUA_1G17690)-RELATED"/>
    <property type="match status" value="1"/>
</dbReference>
<dbReference type="InterPro" id="IPR050416">
    <property type="entry name" value="FAD-linked_Oxidoreductase"/>
</dbReference>
<dbReference type="OrthoDB" id="9983560at2759"/>
<feature type="signal peptide" evidence="5">
    <location>
        <begin position="1"/>
        <end position="21"/>
    </location>
</feature>
<comment type="similarity">
    <text evidence="1">Belongs to the oxygen-dependent FAD-linked oxidoreductase family.</text>
</comment>
<evidence type="ECO:0000313" key="8">
    <source>
        <dbReference type="EMBL" id="CAF3935137.1"/>
    </source>
</evidence>
<accession>A0A814WBP8</accession>
<dbReference type="InterPro" id="IPR036318">
    <property type="entry name" value="FAD-bd_PCMH-like_sf"/>
</dbReference>
<evidence type="ECO:0000259" key="6">
    <source>
        <dbReference type="PROSITE" id="PS51387"/>
    </source>
</evidence>
<dbReference type="Pfam" id="PF08031">
    <property type="entry name" value="BBE"/>
    <property type="match status" value="1"/>
</dbReference>
<evidence type="ECO:0000256" key="3">
    <source>
        <dbReference type="ARBA" id="ARBA00022827"/>
    </source>
</evidence>
<keyword evidence="5" id="KW-0732">Signal</keyword>
<dbReference type="EMBL" id="CAJOAY010002245">
    <property type="protein sequence ID" value="CAF3935137.1"/>
    <property type="molecule type" value="Genomic_DNA"/>
</dbReference>
<dbReference type="GO" id="GO:0016491">
    <property type="term" value="F:oxidoreductase activity"/>
    <property type="evidence" value="ECO:0007669"/>
    <property type="project" value="UniProtKB-KW"/>
</dbReference>
<comment type="caution">
    <text evidence="7">The sequence shown here is derived from an EMBL/GenBank/DDBJ whole genome shotgun (WGS) entry which is preliminary data.</text>
</comment>
<name>A0A814WBP8_9BILA</name>
<dbReference type="InterPro" id="IPR016166">
    <property type="entry name" value="FAD-bd_PCMH"/>
</dbReference>
<dbReference type="Proteomes" id="UP000663881">
    <property type="component" value="Unassembled WGS sequence"/>
</dbReference>
<protein>
    <recommendedName>
        <fullName evidence="6">FAD-binding PCMH-type domain-containing protein</fullName>
    </recommendedName>
</protein>
<dbReference type="GO" id="GO:0071949">
    <property type="term" value="F:FAD binding"/>
    <property type="evidence" value="ECO:0007669"/>
    <property type="project" value="InterPro"/>
</dbReference>
<evidence type="ECO:0000256" key="5">
    <source>
        <dbReference type="SAM" id="SignalP"/>
    </source>
</evidence>
<dbReference type="PANTHER" id="PTHR42973:SF13">
    <property type="entry name" value="FAD-BINDING PCMH-TYPE DOMAIN-CONTAINING PROTEIN"/>
    <property type="match status" value="1"/>
</dbReference>
<dbReference type="Pfam" id="PF01565">
    <property type="entry name" value="FAD_binding_4"/>
    <property type="match status" value="1"/>
</dbReference>
<organism evidence="7 9">
    <name type="scientific">Adineta steineri</name>
    <dbReference type="NCBI Taxonomy" id="433720"/>
    <lineage>
        <taxon>Eukaryota</taxon>
        <taxon>Metazoa</taxon>
        <taxon>Spiralia</taxon>
        <taxon>Gnathifera</taxon>
        <taxon>Rotifera</taxon>
        <taxon>Eurotatoria</taxon>
        <taxon>Bdelloidea</taxon>
        <taxon>Adinetida</taxon>
        <taxon>Adinetidae</taxon>
        <taxon>Adineta</taxon>
    </lineage>
</organism>
<reference evidence="7" key="1">
    <citation type="submission" date="2021-02" db="EMBL/GenBank/DDBJ databases">
        <authorList>
            <person name="Nowell W R."/>
        </authorList>
    </citation>
    <scope>NUCLEOTIDE SEQUENCE</scope>
</reference>
<dbReference type="InterPro" id="IPR012951">
    <property type="entry name" value="BBE"/>
</dbReference>
<dbReference type="Proteomes" id="UP000663891">
    <property type="component" value="Unassembled WGS sequence"/>
</dbReference>
<proteinExistence type="inferred from homology"/>
<evidence type="ECO:0000313" key="7">
    <source>
        <dbReference type="EMBL" id="CAF1199187.1"/>
    </source>
</evidence>
<dbReference type="EMBL" id="CAJNON010000328">
    <property type="protein sequence ID" value="CAF1199187.1"/>
    <property type="molecule type" value="Genomic_DNA"/>
</dbReference>
<dbReference type="Gene3D" id="3.30.465.10">
    <property type="match status" value="1"/>
</dbReference>
<gene>
    <name evidence="8" type="ORF">OKA104_LOCUS26051</name>
    <name evidence="7" type="ORF">VCS650_LOCUS25520</name>
</gene>
<evidence type="ECO:0000256" key="1">
    <source>
        <dbReference type="ARBA" id="ARBA00005466"/>
    </source>
</evidence>
<feature type="chain" id="PRO_5035603486" description="FAD-binding PCMH-type domain-containing protein" evidence="5">
    <location>
        <begin position="22"/>
        <end position="505"/>
    </location>
</feature>
<keyword evidence="3" id="KW-0274">FAD</keyword>
<dbReference type="AlphaFoldDB" id="A0A814WBP8"/>